<gene>
    <name evidence="1" type="ORF">SAMN02927923_04507</name>
</gene>
<accession>A0A1G5LN70</accession>
<dbReference type="Proteomes" id="UP000199569">
    <property type="component" value="Unassembled WGS sequence"/>
</dbReference>
<dbReference type="EMBL" id="FMVJ01000023">
    <property type="protein sequence ID" value="SCZ13921.1"/>
    <property type="molecule type" value="Genomic_DNA"/>
</dbReference>
<keyword evidence="2" id="KW-1185">Reference proteome</keyword>
<evidence type="ECO:0000313" key="2">
    <source>
        <dbReference type="Proteomes" id="UP000199569"/>
    </source>
</evidence>
<dbReference type="AlphaFoldDB" id="A0A1G5LN70"/>
<organism evidence="1 2">
    <name type="scientific">Microvirga guangxiensis</name>
    <dbReference type="NCBI Taxonomy" id="549386"/>
    <lineage>
        <taxon>Bacteria</taxon>
        <taxon>Pseudomonadati</taxon>
        <taxon>Pseudomonadota</taxon>
        <taxon>Alphaproteobacteria</taxon>
        <taxon>Hyphomicrobiales</taxon>
        <taxon>Methylobacteriaceae</taxon>
        <taxon>Microvirga</taxon>
    </lineage>
</organism>
<reference evidence="1 2" key="1">
    <citation type="submission" date="2016-10" db="EMBL/GenBank/DDBJ databases">
        <authorList>
            <person name="de Groot N.N."/>
        </authorList>
    </citation>
    <scope>NUCLEOTIDE SEQUENCE [LARGE SCALE GENOMIC DNA]</scope>
    <source>
        <strain evidence="1 2">CGMCC 1.7666</strain>
    </source>
</reference>
<protein>
    <submittedName>
        <fullName evidence="1">Uncharacterized protein</fullName>
    </submittedName>
</protein>
<evidence type="ECO:0000313" key="1">
    <source>
        <dbReference type="EMBL" id="SCZ13921.1"/>
    </source>
</evidence>
<sequence length="102" mass="12294">MRDERQVWLAQRQRRMREQPHRLIFLYETYVNTMMTRLRGRSRRGQRLRRRAPFGHWETHTFIAGLRCSELSAPWVIAGPITWLSLEVYIQTQLAPSLEKVT</sequence>
<proteinExistence type="predicted"/>
<name>A0A1G5LN70_9HYPH</name>
<dbReference type="STRING" id="549386.SAMN02927923_04507"/>